<protein>
    <submittedName>
        <fullName evidence="4">Expressed conserved protein</fullName>
    </submittedName>
</protein>
<name>A0A0N4VAF9_ENTVE</name>
<keyword evidence="3" id="KW-1185">Reference proteome</keyword>
<dbReference type="OrthoDB" id="10578710at2759"/>
<reference evidence="4" key="1">
    <citation type="submission" date="2017-02" db="UniProtKB">
        <authorList>
            <consortium name="WormBaseParasite"/>
        </authorList>
    </citation>
    <scope>IDENTIFICATION</scope>
</reference>
<proteinExistence type="predicted"/>
<dbReference type="Proteomes" id="UP000274131">
    <property type="component" value="Unassembled WGS sequence"/>
</dbReference>
<gene>
    <name evidence="2" type="ORF">EVEC_LOCUS6970</name>
</gene>
<dbReference type="AlphaFoldDB" id="A0A0N4VAF9"/>
<reference evidence="2 3" key="2">
    <citation type="submission" date="2018-10" db="EMBL/GenBank/DDBJ databases">
        <authorList>
            <consortium name="Pathogen Informatics"/>
        </authorList>
    </citation>
    <scope>NUCLEOTIDE SEQUENCE [LARGE SCALE GENOMIC DNA]</scope>
</reference>
<feature type="region of interest" description="Disordered" evidence="1">
    <location>
        <begin position="34"/>
        <end position="53"/>
    </location>
</feature>
<dbReference type="WBParaSite" id="EVEC_0000744901-mRNA-1">
    <property type="protein sequence ID" value="EVEC_0000744901-mRNA-1"/>
    <property type="gene ID" value="EVEC_0000744901"/>
</dbReference>
<evidence type="ECO:0000256" key="1">
    <source>
        <dbReference type="SAM" id="MobiDB-lite"/>
    </source>
</evidence>
<evidence type="ECO:0000313" key="3">
    <source>
        <dbReference type="Proteomes" id="UP000274131"/>
    </source>
</evidence>
<sequence>MEYIKICVIEGIRRRRRYRHRRIILRRNLMRQNVVPPSPEVPPPSYDSDSTREVSPSVFVLETDRCLPKYEDALTMENVKPPSYTVAFVCEDLLPPSYERARSHTTYLMGRSPPPERQSSLRRTFSLPHSSSVAVLDVNCPTILDAESLTTDESCHF</sequence>
<evidence type="ECO:0000313" key="4">
    <source>
        <dbReference type="WBParaSite" id="EVEC_0000744901-mRNA-1"/>
    </source>
</evidence>
<evidence type="ECO:0000313" key="2">
    <source>
        <dbReference type="EMBL" id="VDD92219.1"/>
    </source>
</evidence>
<organism evidence="4">
    <name type="scientific">Enterobius vermicularis</name>
    <name type="common">Human pinworm</name>
    <dbReference type="NCBI Taxonomy" id="51028"/>
    <lineage>
        <taxon>Eukaryota</taxon>
        <taxon>Metazoa</taxon>
        <taxon>Ecdysozoa</taxon>
        <taxon>Nematoda</taxon>
        <taxon>Chromadorea</taxon>
        <taxon>Rhabditida</taxon>
        <taxon>Spirurina</taxon>
        <taxon>Oxyuridomorpha</taxon>
        <taxon>Oxyuroidea</taxon>
        <taxon>Oxyuridae</taxon>
        <taxon>Enterobius</taxon>
    </lineage>
</organism>
<dbReference type="EMBL" id="UXUI01008719">
    <property type="protein sequence ID" value="VDD92219.1"/>
    <property type="molecule type" value="Genomic_DNA"/>
</dbReference>
<feature type="compositionally biased region" description="Pro residues" evidence="1">
    <location>
        <begin position="36"/>
        <end position="45"/>
    </location>
</feature>
<accession>A0A0N4VAF9</accession>